<dbReference type="RefSeq" id="WP_396684917.1">
    <property type="nucleotide sequence ID" value="NZ_JBIRPU010000030.1"/>
</dbReference>
<evidence type="ECO:0000313" key="3">
    <source>
        <dbReference type="EMBL" id="MFI0796621.1"/>
    </source>
</evidence>
<dbReference type="InterPro" id="IPR011055">
    <property type="entry name" value="Dup_hybrid_motif"/>
</dbReference>
<dbReference type="Pfam" id="PF01551">
    <property type="entry name" value="Peptidase_M23"/>
    <property type="match status" value="1"/>
</dbReference>
<keyword evidence="4" id="KW-1185">Reference proteome</keyword>
<dbReference type="PANTHER" id="PTHR21666:SF289">
    <property type="entry name" value="L-ALA--D-GLU ENDOPEPTIDASE"/>
    <property type="match status" value="1"/>
</dbReference>
<dbReference type="Gene3D" id="2.70.70.10">
    <property type="entry name" value="Glucose Permease (Domain IIA)"/>
    <property type="match status" value="1"/>
</dbReference>
<accession>A0ABW7SVY7</accession>
<reference evidence="3 4" key="1">
    <citation type="submission" date="2024-10" db="EMBL/GenBank/DDBJ databases">
        <title>The Natural Products Discovery Center: Release of the First 8490 Sequenced Strains for Exploring Actinobacteria Biosynthetic Diversity.</title>
        <authorList>
            <person name="Kalkreuter E."/>
            <person name="Kautsar S.A."/>
            <person name="Yang D."/>
            <person name="Bader C.D."/>
            <person name="Teijaro C.N."/>
            <person name="Fluegel L."/>
            <person name="Davis C.M."/>
            <person name="Simpson J.R."/>
            <person name="Lauterbach L."/>
            <person name="Steele A.D."/>
            <person name="Gui C."/>
            <person name="Meng S."/>
            <person name="Li G."/>
            <person name="Viehrig K."/>
            <person name="Ye F."/>
            <person name="Su P."/>
            <person name="Kiefer A.F."/>
            <person name="Nichols A."/>
            <person name="Cepeda A.J."/>
            <person name="Yan W."/>
            <person name="Fan B."/>
            <person name="Jiang Y."/>
            <person name="Adhikari A."/>
            <person name="Zheng C.-J."/>
            <person name="Schuster L."/>
            <person name="Cowan T.M."/>
            <person name="Smanski M.J."/>
            <person name="Chevrette M.G."/>
            <person name="De Carvalho L.P.S."/>
            <person name="Shen B."/>
        </authorList>
    </citation>
    <scope>NUCLEOTIDE SEQUENCE [LARGE SCALE GENOMIC DNA]</scope>
    <source>
        <strain evidence="3 4">NPDC021253</strain>
    </source>
</reference>
<evidence type="ECO:0000256" key="1">
    <source>
        <dbReference type="ARBA" id="ARBA00022729"/>
    </source>
</evidence>
<dbReference type="EC" id="3.4.24.-" evidence="3"/>
<dbReference type="PANTHER" id="PTHR21666">
    <property type="entry name" value="PEPTIDASE-RELATED"/>
    <property type="match status" value="1"/>
</dbReference>
<feature type="domain" description="M23ase beta-sheet core" evidence="2">
    <location>
        <begin position="224"/>
        <end position="327"/>
    </location>
</feature>
<keyword evidence="3" id="KW-0378">Hydrolase</keyword>
<dbReference type="EMBL" id="JBIRPU010000030">
    <property type="protein sequence ID" value="MFI0796621.1"/>
    <property type="molecule type" value="Genomic_DNA"/>
</dbReference>
<evidence type="ECO:0000313" key="4">
    <source>
        <dbReference type="Proteomes" id="UP001611075"/>
    </source>
</evidence>
<keyword evidence="1" id="KW-0732">Signal</keyword>
<dbReference type="InterPro" id="IPR016047">
    <property type="entry name" value="M23ase_b-sheet_dom"/>
</dbReference>
<sequence length="365" mass="37941">MNGQRLGLGVAVVAALLLCGLPLVVVVTDEGPAGACAATAPSTSPRAGKVRPVGRWNTEQTGHAATIVAVGRDRGVPARGWVIAVATAMVESGLRNLPGGDRDSLGLFQQRPSQGWGSRAQILDPVYASTRFYEKLERVDGWERLPLTVAAQTVQVSAYPDRYGEFEHDAEQVVAAVAGVTTITNLPGASLARCDSPASIAASGWTQPLQAEVGSGYGPRAGRLHAGVDLSVPRNTVIRAASAGRVVWAGCDPSTGNCDIDGSPTTSGCGWYVDLIHAGGYGTRYCHLIRRPDVADGDTVQAGQPIGLVGTSGHSSGPHLHFQTHQNACPDGDCDLGNGNSVNPVPFMAARGAELGEEVRPRQTT</sequence>
<dbReference type="CDD" id="cd12797">
    <property type="entry name" value="M23_peptidase"/>
    <property type="match status" value="1"/>
</dbReference>
<comment type="caution">
    <text evidence="3">The sequence shown here is derived from an EMBL/GenBank/DDBJ whole genome shotgun (WGS) entry which is preliminary data.</text>
</comment>
<dbReference type="GO" id="GO:0016787">
    <property type="term" value="F:hydrolase activity"/>
    <property type="evidence" value="ECO:0007669"/>
    <property type="project" value="UniProtKB-KW"/>
</dbReference>
<gene>
    <name evidence="3" type="ORF">ACH4OY_28635</name>
</gene>
<name>A0ABW7SVY7_9ACTN</name>
<dbReference type="InterPro" id="IPR050570">
    <property type="entry name" value="Cell_wall_metabolism_enzyme"/>
</dbReference>
<protein>
    <submittedName>
        <fullName evidence="3">M23 family metallopeptidase</fullName>
        <ecNumber evidence="3">3.4.24.-</ecNumber>
    </submittedName>
</protein>
<proteinExistence type="predicted"/>
<organism evidence="3 4">
    <name type="scientific">Micromonospora rubida</name>
    <dbReference type="NCBI Taxonomy" id="2697657"/>
    <lineage>
        <taxon>Bacteria</taxon>
        <taxon>Bacillati</taxon>
        <taxon>Actinomycetota</taxon>
        <taxon>Actinomycetes</taxon>
        <taxon>Micromonosporales</taxon>
        <taxon>Micromonosporaceae</taxon>
        <taxon>Micromonospora</taxon>
    </lineage>
</organism>
<dbReference type="SUPFAM" id="SSF51261">
    <property type="entry name" value="Duplicated hybrid motif"/>
    <property type="match status" value="1"/>
</dbReference>
<evidence type="ECO:0000259" key="2">
    <source>
        <dbReference type="Pfam" id="PF01551"/>
    </source>
</evidence>
<dbReference type="Proteomes" id="UP001611075">
    <property type="component" value="Unassembled WGS sequence"/>
</dbReference>